<protein>
    <submittedName>
        <fullName evidence="2">PIR Superfamily Protein</fullName>
    </submittedName>
</protein>
<evidence type="ECO:0000313" key="2">
    <source>
        <dbReference type="EMBL" id="SBS94006.1"/>
    </source>
</evidence>
<dbReference type="Proteomes" id="UP000078560">
    <property type="component" value="Unassembled WGS sequence"/>
</dbReference>
<organism evidence="2 5">
    <name type="scientific">Plasmodium ovale curtisi</name>
    <dbReference type="NCBI Taxonomy" id="864141"/>
    <lineage>
        <taxon>Eukaryota</taxon>
        <taxon>Sar</taxon>
        <taxon>Alveolata</taxon>
        <taxon>Apicomplexa</taxon>
        <taxon>Aconoidasida</taxon>
        <taxon>Haemosporida</taxon>
        <taxon>Plasmodiidae</taxon>
        <taxon>Plasmodium</taxon>
        <taxon>Plasmodium (Plasmodium)</taxon>
    </lineage>
</organism>
<feature type="region of interest" description="Disordered" evidence="1">
    <location>
        <begin position="114"/>
        <end position="139"/>
    </location>
</feature>
<reference evidence="4 5" key="1">
    <citation type="submission" date="2016-05" db="EMBL/GenBank/DDBJ databases">
        <authorList>
            <person name="Naeem Raeece"/>
        </authorList>
    </citation>
    <scope>NUCLEOTIDE SEQUENCE [LARGE SCALE GENOMIC DNA]</scope>
</reference>
<dbReference type="EMBL" id="FLQV01001114">
    <property type="protein sequence ID" value="SBS99058.1"/>
    <property type="molecule type" value="Genomic_DNA"/>
</dbReference>
<gene>
    <name evidence="3" type="ORF">POVCU1_050490</name>
    <name evidence="2" type="ORF">POVCU2_0085380</name>
</gene>
<name>A0A1A8WM86_PLAOA</name>
<dbReference type="AlphaFoldDB" id="A0A1A8WM86"/>
<evidence type="ECO:0000313" key="4">
    <source>
        <dbReference type="Proteomes" id="UP000078546"/>
    </source>
</evidence>
<evidence type="ECO:0000313" key="3">
    <source>
        <dbReference type="EMBL" id="SBS99058.1"/>
    </source>
</evidence>
<dbReference type="Proteomes" id="UP000078546">
    <property type="component" value="Unassembled WGS sequence"/>
</dbReference>
<feature type="compositionally biased region" description="Basic and acidic residues" evidence="1">
    <location>
        <begin position="125"/>
        <end position="138"/>
    </location>
</feature>
<accession>A0A1A8WM86</accession>
<evidence type="ECO:0000256" key="1">
    <source>
        <dbReference type="SAM" id="MobiDB-lite"/>
    </source>
</evidence>
<sequence>MGILDYSTLADILKDLPSNERYTKLNQSNNSNYNSSYLHTKPSEILVTIGKKKLSSEYCYFPFDDNFDAWIDWKYLYDYFKNYDTIIETSDKEKCKNGEAVYYDGNQLGNCPSLLGGDSDAEDGTPDKDSVTEGEKSSADTGVIIKVSPTELEDIMHTRNYEKMEFVLNLQQRVTKMNLAKKKMYVEVT</sequence>
<evidence type="ECO:0000313" key="5">
    <source>
        <dbReference type="Proteomes" id="UP000078560"/>
    </source>
</evidence>
<proteinExistence type="predicted"/>
<reference evidence="2" key="2">
    <citation type="submission" date="2016-05" db="EMBL/GenBank/DDBJ databases">
        <authorList>
            <person name="Lavstsen T."/>
            <person name="Jespersen J.S."/>
        </authorList>
    </citation>
    <scope>NUCLEOTIDE SEQUENCE [LARGE SCALE GENOMIC DNA]</scope>
</reference>
<dbReference type="EMBL" id="FLQU01001685">
    <property type="protein sequence ID" value="SBS94006.1"/>
    <property type="molecule type" value="Genomic_DNA"/>
</dbReference>